<dbReference type="GO" id="GO:0005524">
    <property type="term" value="F:ATP binding"/>
    <property type="evidence" value="ECO:0007669"/>
    <property type="project" value="UniProtKB-KW"/>
</dbReference>
<feature type="region of interest" description="Disordered" evidence="15">
    <location>
        <begin position="125"/>
        <end position="165"/>
    </location>
</feature>
<evidence type="ECO:0000256" key="7">
    <source>
        <dbReference type="ARBA" id="ARBA00022741"/>
    </source>
</evidence>
<keyword evidence="18" id="KW-1185">Reference proteome</keyword>
<name>A0A8J5JZJ1_HOMAM</name>
<keyword evidence="10" id="KW-0539">Nucleus</keyword>
<dbReference type="Proteomes" id="UP000747542">
    <property type="component" value="Unassembled WGS sequence"/>
</dbReference>
<feature type="domain" description="UBC core" evidence="16">
    <location>
        <begin position="277"/>
        <end position="431"/>
    </location>
</feature>
<keyword evidence="5" id="KW-0808">Transferase</keyword>
<dbReference type="PANTHER" id="PTHR46116">
    <property type="entry name" value="(E3-INDEPENDENT) E2 UBIQUITIN-CONJUGATING ENZYME"/>
    <property type="match status" value="1"/>
</dbReference>
<evidence type="ECO:0000259" key="16">
    <source>
        <dbReference type="PROSITE" id="PS50127"/>
    </source>
</evidence>
<evidence type="ECO:0000313" key="18">
    <source>
        <dbReference type="Proteomes" id="UP000747542"/>
    </source>
</evidence>
<evidence type="ECO:0000256" key="14">
    <source>
        <dbReference type="ARBA" id="ARBA00042401"/>
    </source>
</evidence>
<evidence type="ECO:0000256" key="3">
    <source>
        <dbReference type="ARBA" id="ARBA00012486"/>
    </source>
</evidence>
<evidence type="ECO:0000313" key="17">
    <source>
        <dbReference type="EMBL" id="KAG7163723.1"/>
    </source>
</evidence>
<keyword evidence="6" id="KW-0053">Apoptosis</keyword>
<evidence type="ECO:0000256" key="15">
    <source>
        <dbReference type="SAM" id="MobiDB-lite"/>
    </source>
</evidence>
<dbReference type="GO" id="GO:0061631">
    <property type="term" value="F:ubiquitin conjugating enzyme activity"/>
    <property type="evidence" value="ECO:0007669"/>
    <property type="project" value="UniProtKB-EC"/>
</dbReference>
<evidence type="ECO:0000256" key="8">
    <source>
        <dbReference type="ARBA" id="ARBA00022786"/>
    </source>
</evidence>
<evidence type="ECO:0000256" key="4">
    <source>
        <dbReference type="ARBA" id="ARBA00022490"/>
    </source>
</evidence>
<protein>
    <recommendedName>
        <fullName evidence="11">Ubiquitin-conjugating enzyme E2 Z</fullName>
        <ecNumber evidence="3">2.3.2.23</ecNumber>
    </recommendedName>
    <alternativeName>
        <fullName evidence="12">E2 ubiquitin-conjugating enzyme Z</fullName>
    </alternativeName>
    <alternativeName>
        <fullName evidence="14">Ubiquitin carrier protein Z</fullName>
    </alternativeName>
    <alternativeName>
        <fullName evidence="13">Ubiquitin-protein ligase Z</fullName>
    </alternativeName>
</protein>
<evidence type="ECO:0000256" key="12">
    <source>
        <dbReference type="ARBA" id="ARBA00041798"/>
    </source>
</evidence>
<feature type="region of interest" description="Disordered" evidence="15">
    <location>
        <begin position="188"/>
        <end position="214"/>
    </location>
</feature>
<dbReference type="SMART" id="SM00212">
    <property type="entry name" value="UBCc"/>
    <property type="match status" value="1"/>
</dbReference>
<dbReference type="PANTHER" id="PTHR46116:SF26">
    <property type="entry name" value="UBIQUITIN-CONJUGATING ENZYME E2 Z"/>
    <property type="match status" value="1"/>
</dbReference>
<comment type="caution">
    <text evidence="17">The sequence shown here is derived from an EMBL/GenBank/DDBJ whole genome shotgun (WGS) entry which is preliminary data.</text>
</comment>
<evidence type="ECO:0000256" key="6">
    <source>
        <dbReference type="ARBA" id="ARBA00022703"/>
    </source>
</evidence>
<dbReference type="GO" id="GO:0005634">
    <property type="term" value="C:nucleus"/>
    <property type="evidence" value="ECO:0007669"/>
    <property type="project" value="UniProtKB-SubCell"/>
</dbReference>
<organism evidence="17 18">
    <name type="scientific">Homarus americanus</name>
    <name type="common">American lobster</name>
    <dbReference type="NCBI Taxonomy" id="6706"/>
    <lineage>
        <taxon>Eukaryota</taxon>
        <taxon>Metazoa</taxon>
        <taxon>Ecdysozoa</taxon>
        <taxon>Arthropoda</taxon>
        <taxon>Crustacea</taxon>
        <taxon>Multicrustacea</taxon>
        <taxon>Malacostraca</taxon>
        <taxon>Eumalacostraca</taxon>
        <taxon>Eucarida</taxon>
        <taxon>Decapoda</taxon>
        <taxon>Pleocyemata</taxon>
        <taxon>Astacidea</taxon>
        <taxon>Nephropoidea</taxon>
        <taxon>Nephropidae</taxon>
        <taxon>Homarus</taxon>
    </lineage>
</organism>
<feature type="region of interest" description="Disordered" evidence="15">
    <location>
        <begin position="227"/>
        <end position="246"/>
    </location>
</feature>
<feature type="region of interest" description="Disordered" evidence="15">
    <location>
        <begin position="511"/>
        <end position="539"/>
    </location>
</feature>
<dbReference type="CDD" id="cd23809">
    <property type="entry name" value="UBCc_UBE2Z"/>
    <property type="match status" value="1"/>
</dbReference>
<feature type="region of interest" description="Disordered" evidence="15">
    <location>
        <begin position="60"/>
        <end position="93"/>
    </location>
</feature>
<dbReference type="InterPro" id="IPR016135">
    <property type="entry name" value="UBQ-conjugating_enzyme/RWD"/>
</dbReference>
<evidence type="ECO:0000256" key="2">
    <source>
        <dbReference type="ARBA" id="ARBA00004496"/>
    </source>
</evidence>
<evidence type="ECO:0000256" key="11">
    <source>
        <dbReference type="ARBA" id="ARBA00039894"/>
    </source>
</evidence>
<accession>A0A8J5JZJ1</accession>
<evidence type="ECO:0000256" key="10">
    <source>
        <dbReference type="ARBA" id="ARBA00023242"/>
    </source>
</evidence>
<dbReference type="EC" id="2.3.2.23" evidence="3"/>
<sequence>MLSVFVWILNPFKMEPQSTVAEADSTSIFPLLEAISNAVHSSQSLPDGILPSQSLPDGILPSQSLPDGILPSQSLPDGILPSQSLPDGILPSQSLPDGILPSQSIAASQAPLTVITSSGSLTVWSTSQSPPVADCPPSQSPTSEYLSSSSPPGGSSPSSVWTPPIVLPHSQSSTIDSLTQTLFAVEHVPSSQSPPTELQTSQNSQPTSVTLGSSFLGTPSNVLSQLSPSLVVPNPQSPPNAPLDLDSFYLPSTSSGSWRYDPLASPDWDRAGPPGNLCAGRVKKDLSSIFTEPLPGIFAAPEEDNLFKVHCLIIGPFDTPYEGGFFHFLVRFGPQYPLHPPRVRLLTTGGDSVRFNPNLYKNGKVCLSILGTWSGPAWSPASNLSSVLLSLQSLMNERPYHNEPGYEKEHNIGDSERYNSIIMHETIRVAVIHQLEGNTTAPPDLFKVMQSSFMEFYDHYVEICEKNMHRDGQPMDDPFGERRGNFQYSVLLKYLKRLKVMLKASGIPEIPETSLTAESDDVSSISGSEEGSPEIEGEE</sequence>
<dbReference type="GO" id="GO:0005737">
    <property type="term" value="C:cytoplasm"/>
    <property type="evidence" value="ECO:0007669"/>
    <property type="project" value="UniProtKB-SubCell"/>
</dbReference>
<dbReference type="Pfam" id="PF00179">
    <property type="entry name" value="UQ_con"/>
    <property type="match status" value="1"/>
</dbReference>
<reference evidence="17" key="1">
    <citation type="journal article" date="2021" name="Sci. Adv.">
        <title>The American lobster genome reveals insights on longevity, neural, and immune adaptations.</title>
        <authorList>
            <person name="Polinski J.M."/>
            <person name="Zimin A.V."/>
            <person name="Clark K.F."/>
            <person name="Kohn A.B."/>
            <person name="Sadowski N."/>
            <person name="Timp W."/>
            <person name="Ptitsyn A."/>
            <person name="Khanna P."/>
            <person name="Romanova D.Y."/>
            <person name="Williams P."/>
            <person name="Greenwood S.J."/>
            <person name="Moroz L.L."/>
            <person name="Walt D.R."/>
            <person name="Bodnar A.G."/>
        </authorList>
    </citation>
    <scope>NUCLEOTIDE SEQUENCE</scope>
    <source>
        <strain evidence="17">GMGI-L3</strain>
    </source>
</reference>
<feature type="compositionally biased region" description="Low complexity" evidence="15">
    <location>
        <begin position="140"/>
        <end position="164"/>
    </location>
</feature>
<dbReference type="AlphaFoldDB" id="A0A8J5JZJ1"/>
<feature type="compositionally biased region" description="Polar residues" evidence="15">
    <location>
        <begin position="189"/>
        <end position="214"/>
    </location>
</feature>
<gene>
    <name evidence="17" type="primary">ube2z-L</name>
    <name evidence="17" type="ORF">Hamer_G002957</name>
</gene>
<keyword evidence="7" id="KW-0547">Nucleotide-binding</keyword>
<dbReference type="SUPFAM" id="SSF54495">
    <property type="entry name" value="UBC-like"/>
    <property type="match status" value="1"/>
</dbReference>
<proteinExistence type="predicted"/>
<evidence type="ECO:0000256" key="13">
    <source>
        <dbReference type="ARBA" id="ARBA00042316"/>
    </source>
</evidence>
<evidence type="ECO:0000256" key="1">
    <source>
        <dbReference type="ARBA" id="ARBA00004123"/>
    </source>
</evidence>
<dbReference type="GO" id="GO:0043066">
    <property type="term" value="P:negative regulation of apoptotic process"/>
    <property type="evidence" value="ECO:0007669"/>
    <property type="project" value="TreeGrafter"/>
</dbReference>
<keyword evidence="4" id="KW-0963">Cytoplasm</keyword>
<dbReference type="Gene3D" id="3.10.110.10">
    <property type="entry name" value="Ubiquitin Conjugating Enzyme"/>
    <property type="match status" value="1"/>
</dbReference>
<dbReference type="GO" id="GO:0004869">
    <property type="term" value="F:cysteine-type endopeptidase inhibitor activity"/>
    <property type="evidence" value="ECO:0007669"/>
    <property type="project" value="TreeGrafter"/>
</dbReference>
<evidence type="ECO:0000256" key="9">
    <source>
        <dbReference type="ARBA" id="ARBA00022840"/>
    </source>
</evidence>
<dbReference type="EMBL" id="JAHLQT010026447">
    <property type="protein sequence ID" value="KAG7163723.1"/>
    <property type="molecule type" value="Genomic_DNA"/>
</dbReference>
<dbReference type="GO" id="GO:0006915">
    <property type="term" value="P:apoptotic process"/>
    <property type="evidence" value="ECO:0007669"/>
    <property type="project" value="UniProtKB-KW"/>
</dbReference>
<keyword evidence="8" id="KW-0833">Ubl conjugation pathway</keyword>
<dbReference type="InterPro" id="IPR000608">
    <property type="entry name" value="UBC"/>
</dbReference>
<comment type="subcellular location">
    <subcellularLocation>
        <location evidence="2">Cytoplasm</location>
    </subcellularLocation>
    <subcellularLocation>
        <location evidence="1">Nucleus</location>
    </subcellularLocation>
</comment>
<keyword evidence="9" id="KW-0067">ATP-binding</keyword>
<dbReference type="PROSITE" id="PS50127">
    <property type="entry name" value="UBC_2"/>
    <property type="match status" value="1"/>
</dbReference>
<evidence type="ECO:0000256" key="5">
    <source>
        <dbReference type="ARBA" id="ARBA00022679"/>
    </source>
</evidence>